<protein>
    <submittedName>
        <fullName evidence="1">Uncharacterized protein</fullName>
    </submittedName>
</protein>
<organism evidence="1">
    <name type="scientific">viral metagenome</name>
    <dbReference type="NCBI Taxonomy" id="1070528"/>
    <lineage>
        <taxon>unclassified sequences</taxon>
        <taxon>metagenomes</taxon>
        <taxon>organismal metagenomes</taxon>
    </lineage>
</organism>
<reference evidence="1" key="1">
    <citation type="journal article" date="2020" name="Nature">
        <title>Giant virus diversity and host interactions through global metagenomics.</title>
        <authorList>
            <person name="Schulz F."/>
            <person name="Roux S."/>
            <person name="Paez-Espino D."/>
            <person name="Jungbluth S."/>
            <person name="Walsh D.A."/>
            <person name="Denef V.J."/>
            <person name="McMahon K.D."/>
            <person name="Konstantinidis K.T."/>
            <person name="Eloe-Fadrosh E.A."/>
            <person name="Kyrpides N.C."/>
            <person name="Woyke T."/>
        </authorList>
    </citation>
    <scope>NUCLEOTIDE SEQUENCE</scope>
    <source>
        <strain evidence="1">GVMAG-M-3300025676-16</strain>
    </source>
</reference>
<accession>A0A6C0J1H1</accession>
<proteinExistence type="predicted"/>
<evidence type="ECO:0000313" key="1">
    <source>
        <dbReference type="EMBL" id="QHT98719.1"/>
    </source>
</evidence>
<dbReference type="AlphaFoldDB" id="A0A6C0J1H1"/>
<dbReference type="EMBL" id="MN740295">
    <property type="protein sequence ID" value="QHT98719.1"/>
    <property type="molecule type" value="Genomic_DNA"/>
</dbReference>
<name>A0A6C0J1H1_9ZZZZ</name>
<sequence>MSFKINTVRNKRNSVKPLTETESLAENIDEKSVKIQNNGNDYFINFLKIKLNR</sequence>